<evidence type="ECO:0000256" key="1">
    <source>
        <dbReference type="SAM" id="MobiDB-lite"/>
    </source>
</evidence>
<reference evidence="2" key="1">
    <citation type="journal article" date="2020" name="Stud. Mycol.">
        <title>101 Dothideomycetes genomes: a test case for predicting lifestyles and emergence of pathogens.</title>
        <authorList>
            <person name="Haridas S."/>
            <person name="Albert R."/>
            <person name="Binder M."/>
            <person name="Bloem J."/>
            <person name="Labutti K."/>
            <person name="Salamov A."/>
            <person name="Andreopoulos B."/>
            <person name="Baker S."/>
            <person name="Barry K."/>
            <person name="Bills G."/>
            <person name="Bluhm B."/>
            <person name="Cannon C."/>
            <person name="Castanera R."/>
            <person name="Culley D."/>
            <person name="Daum C."/>
            <person name="Ezra D."/>
            <person name="Gonzalez J."/>
            <person name="Henrissat B."/>
            <person name="Kuo A."/>
            <person name="Liang C."/>
            <person name="Lipzen A."/>
            <person name="Lutzoni F."/>
            <person name="Magnuson J."/>
            <person name="Mondo S."/>
            <person name="Nolan M."/>
            <person name="Ohm R."/>
            <person name="Pangilinan J."/>
            <person name="Park H.-J."/>
            <person name="Ramirez L."/>
            <person name="Alfaro M."/>
            <person name="Sun H."/>
            <person name="Tritt A."/>
            <person name="Yoshinaga Y."/>
            <person name="Zwiers L.-H."/>
            <person name="Turgeon B."/>
            <person name="Goodwin S."/>
            <person name="Spatafora J."/>
            <person name="Crous P."/>
            <person name="Grigoriev I."/>
        </authorList>
    </citation>
    <scope>NUCLEOTIDE SEQUENCE</scope>
    <source>
        <strain evidence="2">CBS 123094</strain>
    </source>
</reference>
<name>A0A6A5WS74_9PLEO</name>
<dbReference type="AlphaFoldDB" id="A0A6A5WS74"/>
<accession>A0A6A5WS74</accession>
<sequence>MALNYAPAQARHPHEHSSPASYASHCSLRGTSERHIVQHPLKQNPPSIIEEIGASRFDDIDITDSIVRPPPSALTAAATAYDPHNDLSSPLDPYSPPSRSGHQRSLTDTFFTNCQPLINRATNTLQQHTSRASFHSPTKSLAAFIPTRSHESSASQPSLKAGAKVLSNWFNGTSAPVNLGLPASPSKERTEPQYDSDSDSEHDDEEDGTMMANIFNRSTTLTRSSTSPDTTPTKAPATTTAASKFSWLLNTQKSASVAPPPPSPKYHNPSDELLNMNISQSLFPHGPVDPLDPSSFHDLVSNAESLLSRYQLSYRTLSSALSDSRAEQSAIDDELDESETRVRHLKMQLETMAARAADQDTQMRQLMEDLAFERRARQEEDAARKRSLAMIRGPGCQSPALDHTPRRRMNRVSNSDVSVDSGFESDAESEAPSVFSRGNGAMSPTGTAESDASSISLASPISETTPTNKSVRPQLVGRRSTYDKVLHQSIELEKSGWGCANCEGGAQSSVWGRLAKEREENGMLKRRVEGLEEAVEGALKVVDGVWGM</sequence>
<gene>
    <name evidence="2" type="ORF">P154DRAFT_617075</name>
</gene>
<feature type="compositionally biased region" description="Low complexity" evidence="1">
    <location>
        <begin position="411"/>
        <end position="421"/>
    </location>
</feature>
<evidence type="ECO:0000313" key="3">
    <source>
        <dbReference type="Proteomes" id="UP000799779"/>
    </source>
</evidence>
<protein>
    <submittedName>
        <fullName evidence="2">Uncharacterized protein</fullName>
    </submittedName>
</protein>
<feature type="region of interest" description="Disordered" evidence="1">
    <location>
        <begin position="377"/>
        <end position="471"/>
    </location>
</feature>
<evidence type="ECO:0000313" key="2">
    <source>
        <dbReference type="EMBL" id="KAF2004542.1"/>
    </source>
</evidence>
<feature type="region of interest" description="Disordered" evidence="1">
    <location>
        <begin position="176"/>
        <end position="239"/>
    </location>
</feature>
<dbReference type="EMBL" id="ML977567">
    <property type="protein sequence ID" value="KAF2004542.1"/>
    <property type="molecule type" value="Genomic_DNA"/>
</dbReference>
<dbReference type="Proteomes" id="UP000799779">
    <property type="component" value="Unassembled WGS sequence"/>
</dbReference>
<feature type="compositionally biased region" description="Polar residues" evidence="1">
    <location>
        <begin position="442"/>
        <end position="471"/>
    </location>
</feature>
<organism evidence="2 3">
    <name type="scientific">Amniculicola lignicola CBS 123094</name>
    <dbReference type="NCBI Taxonomy" id="1392246"/>
    <lineage>
        <taxon>Eukaryota</taxon>
        <taxon>Fungi</taxon>
        <taxon>Dikarya</taxon>
        <taxon>Ascomycota</taxon>
        <taxon>Pezizomycotina</taxon>
        <taxon>Dothideomycetes</taxon>
        <taxon>Pleosporomycetidae</taxon>
        <taxon>Pleosporales</taxon>
        <taxon>Amniculicolaceae</taxon>
        <taxon>Amniculicola</taxon>
    </lineage>
</organism>
<feature type="region of interest" description="Disordered" evidence="1">
    <location>
        <begin position="1"/>
        <end position="25"/>
    </location>
</feature>
<feature type="compositionally biased region" description="Low complexity" evidence="1">
    <location>
        <begin position="218"/>
        <end position="239"/>
    </location>
</feature>
<feature type="region of interest" description="Disordered" evidence="1">
    <location>
        <begin position="84"/>
        <end position="105"/>
    </location>
</feature>
<keyword evidence="3" id="KW-1185">Reference proteome</keyword>
<feature type="compositionally biased region" description="Acidic residues" evidence="1">
    <location>
        <begin position="194"/>
        <end position="208"/>
    </location>
</feature>
<dbReference type="OrthoDB" id="5377009at2759"/>
<proteinExistence type="predicted"/>